<organism evidence="6 7">
    <name type="scientific">Vineibacter terrae</name>
    <dbReference type="NCBI Taxonomy" id="2586908"/>
    <lineage>
        <taxon>Bacteria</taxon>
        <taxon>Pseudomonadati</taxon>
        <taxon>Pseudomonadota</taxon>
        <taxon>Alphaproteobacteria</taxon>
        <taxon>Hyphomicrobiales</taxon>
        <taxon>Vineibacter</taxon>
    </lineage>
</organism>
<dbReference type="PIRSF" id="PIRSF002741">
    <property type="entry name" value="MppA"/>
    <property type="match status" value="1"/>
</dbReference>
<dbReference type="AlphaFoldDB" id="A0A5C8P972"/>
<dbReference type="Gene3D" id="3.10.105.10">
    <property type="entry name" value="Dipeptide-binding Protein, Domain 3"/>
    <property type="match status" value="1"/>
</dbReference>
<name>A0A5C8P972_9HYPH</name>
<evidence type="ECO:0000313" key="7">
    <source>
        <dbReference type="Proteomes" id="UP000321638"/>
    </source>
</evidence>
<dbReference type="GO" id="GO:0043190">
    <property type="term" value="C:ATP-binding cassette (ABC) transporter complex"/>
    <property type="evidence" value="ECO:0007669"/>
    <property type="project" value="InterPro"/>
</dbReference>
<proteinExistence type="inferred from homology"/>
<keyword evidence="7" id="KW-1185">Reference proteome</keyword>
<reference evidence="6 7" key="1">
    <citation type="submission" date="2019-06" db="EMBL/GenBank/DDBJ databases">
        <title>New taxonomy in bacterial strain CC-CFT640, isolated from vineyard.</title>
        <authorList>
            <person name="Lin S.-Y."/>
            <person name="Tsai C.-F."/>
            <person name="Young C.-C."/>
        </authorList>
    </citation>
    <scope>NUCLEOTIDE SEQUENCE [LARGE SCALE GENOMIC DNA]</scope>
    <source>
        <strain evidence="6 7">CC-CFT640</strain>
    </source>
</reference>
<dbReference type="GO" id="GO:0030288">
    <property type="term" value="C:outer membrane-bounded periplasmic space"/>
    <property type="evidence" value="ECO:0007669"/>
    <property type="project" value="UniProtKB-ARBA"/>
</dbReference>
<protein>
    <submittedName>
        <fullName evidence="6">Peptide ABC transporter substrate-binding protein</fullName>
    </submittedName>
</protein>
<dbReference type="InterPro" id="IPR006311">
    <property type="entry name" value="TAT_signal"/>
</dbReference>
<dbReference type="Pfam" id="PF00496">
    <property type="entry name" value="SBP_bac_5"/>
    <property type="match status" value="1"/>
</dbReference>
<dbReference type="InterPro" id="IPR030678">
    <property type="entry name" value="Peptide/Ni-bd"/>
</dbReference>
<dbReference type="PROSITE" id="PS51318">
    <property type="entry name" value="TAT"/>
    <property type="match status" value="1"/>
</dbReference>
<evidence type="ECO:0000259" key="5">
    <source>
        <dbReference type="Pfam" id="PF00496"/>
    </source>
</evidence>
<dbReference type="PANTHER" id="PTHR30290:SF65">
    <property type="entry name" value="MONOACYL PHOSPHATIDYLINOSITOL TETRAMANNOSIDE-BINDING PROTEIN LPQW-RELATED"/>
    <property type="match status" value="1"/>
</dbReference>
<evidence type="ECO:0000313" key="6">
    <source>
        <dbReference type="EMBL" id="TXL70336.1"/>
    </source>
</evidence>
<sequence>MNEQELRGLIEDVQVGRLSRRGFINRMVGLGLAVPLAGQMLAHAGVALAQTKFDYKPTKRGGGGALKLLWWQGATLLNPHFAVGTKDQEGSRIFYEPLAGWDGEGNLVPVLAAEIPSVEDGTLAKDGMSVTWKLKKDVTWHDGKPFTADDCVFTWEYARDPATATYTVSTYGDVDVEKVDSHTVRVKFKKPTPFWADAFVGTRGMIIPKHLFEAYKGAASRDAPTNLKPVGTGPYKFADFKPGDMVRGEINPNYHEPNKPYFDSIEMKGGGDAVSAARAVIQTGEYDYAWNMQVEDEILQRLEKGGKGHAVITQGGNIEYIAVNFTDPWTEVDGERSSLKTKHPLLSDPAVRQALALLVDRKSVQDHVYGRTGVATGNFVNNPERFKSKNTKWEFSIDKANQVLEAAGWLKGSDGIRAKDGKKLKFVFQTSINAPRQKTQQIIKQACQKAGIDLELKSITASVFFSSDVANPDTYTKFYCDIEMYTTTMVQPDPEQFMLQFLTVEVATKENKWQGRNITRWRNPEYDKAFQAAQGELDPVKRAALFIKMNDMVCNDWAVIPVVYRPRVAAISSRLRARMSGWDNDLWALKDWYREA</sequence>
<evidence type="ECO:0000256" key="3">
    <source>
        <dbReference type="ARBA" id="ARBA00022448"/>
    </source>
</evidence>
<comment type="subcellular location">
    <subcellularLocation>
        <location evidence="1">Periplasm</location>
    </subcellularLocation>
</comment>
<dbReference type="PANTHER" id="PTHR30290">
    <property type="entry name" value="PERIPLASMIC BINDING COMPONENT OF ABC TRANSPORTER"/>
    <property type="match status" value="1"/>
</dbReference>
<dbReference type="FunFam" id="3.10.105.10:FF:000006">
    <property type="entry name" value="Peptide ABC transporter substrate-binding protein"/>
    <property type="match status" value="1"/>
</dbReference>
<keyword evidence="4" id="KW-0732">Signal</keyword>
<comment type="similarity">
    <text evidence="2">Belongs to the bacterial solute-binding protein 5 family.</text>
</comment>
<keyword evidence="3" id="KW-0813">Transport</keyword>
<evidence type="ECO:0000256" key="1">
    <source>
        <dbReference type="ARBA" id="ARBA00004418"/>
    </source>
</evidence>
<dbReference type="SUPFAM" id="SSF53850">
    <property type="entry name" value="Periplasmic binding protein-like II"/>
    <property type="match status" value="1"/>
</dbReference>
<dbReference type="OrthoDB" id="9803988at2"/>
<dbReference type="FunFam" id="3.40.190.10:FF:000251">
    <property type="entry name" value="Peptide ABC transporter substrate-binding protein"/>
    <property type="match status" value="1"/>
</dbReference>
<dbReference type="GO" id="GO:0015833">
    <property type="term" value="P:peptide transport"/>
    <property type="evidence" value="ECO:0007669"/>
    <property type="project" value="TreeGrafter"/>
</dbReference>
<dbReference type="RefSeq" id="WP_147851654.1">
    <property type="nucleotide sequence ID" value="NZ_VDUZ01000061.1"/>
</dbReference>
<comment type="caution">
    <text evidence="6">The sequence shown here is derived from an EMBL/GenBank/DDBJ whole genome shotgun (WGS) entry which is preliminary data.</text>
</comment>
<gene>
    <name evidence="6" type="ORF">FHP25_34995</name>
</gene>
<dbReference type="Proteomes" id="UP000321638">
    <property type="component" value="Unassembled WGS sequence"/>
</dbReference>
<evidence type="ECO:0000256" key="4">
    <source>
        <dbReference type="ARBA" id="ARBA00022729"/>
    </source>
</evidence>
<feature type="domain" description="Solute-binding protein family 5" evidence="5">
    <location>
        <begin position="107"/>
        <end position="503"/>
    </location>
</feature>
<accession>A0A5C8P972</accession>
<dbReference type="CDD" id="cd08513">
    <property type="entry name" value="PBP2_thermophilic_Hb8_like"/>
    <property type="match status" value="1"/>
</dbReference>
<evidence type="ECO:0000256" key="2">
    <source>
        <dbReference type="ARBA" id="ARBA00005695"/>
    </source>
</evidence>
<dbReference type="EMBL" id="VDUZ01000061">
    <property type="protein sequence ID" value="TXL70336.1"/>
    <property type="molecule type" value="Genomic_DNA"/>
</dbReference>
<dbReference type="InterPro" id="IPR000914">
    <property type="entry name" value="SBP_5_dom"/>
</dbReference>
<dbReference type="InterPro" id="IPR039424">
    <property type="entry name" value="SBP_5"/>
</dbReference>
<dbReference type="GO" id="GO:1904680">
    <property type="term" value="F:peptide transmembrane transporter activity"/>
    <property type="evidence" value="ECO:0007669"/>
    <property type="project" value="TreeGrafter"/>
</dbReference>
<dbReference type="Gene3D" id="3.40.190.10">
    <property type="entry name" value="Periplasmic binding protein-like II"/>
    <property type="match status" value="1"/>
</dbReference>